<proteinExistence type="predicted"/>
<feature type="domain" description="Retroviral polymerase SH3-like" evidence="2">
    <location>
        <begin position="183"/>
        <end position="243"/>
    </location>
</feature>
<dbReference type="Pfam" id="PF25597">
    <property type="entry name" value="SH3_retrovirus"/>
    <property type="match status" value="1"/>
</dbReference>
<sequence>MRDCFGPKSYEVRRGIYSAKQGSESVASYYSRLKRLWDELFCLRTSLRSNDNEEERVMQFLMGLNETYEPIRNQILLIDPFPTLSKTFSLRMLLYKLVQILILKCRIRALEERTKHVLNVTFVGRKNKTPLGDLEGGNNNEHYAVNFTESFSKLPTSVLSWKSPFEILYGKQPNFDCLKVFGSLCYVTNTSPHKSKFDARVSPGIVIGYPPNQKAYKVFDLKTKTVLISRIVFHEKPFPYSPDFQSCSFVPVTHNVPPDTQDPLPVVPITHGHVISPIDNSMPVVDNVLEVSPVNEFTPIVDPVNQFVDTSASSSMSDQSSHLDINNDMVSSPSLDVPVRQSTRTRQHPTWLNDYLLIVCMTLLLLHILLHILPF</sequence>
<dbReference type="PANTHER" id="PTHR34222:SF99">
    <property type="entry name" value="PROTEIN, PUTATIVE-RELATED"/>
    <property type="match status" value="1"/>
</dbReference>
<name>A0AAV3NNU6_LITER</name>
<protein>
    <recommendedName>
        <fullName evidence="2">Retroviral polymerase SH3-like domain-containing protein</fullName>
    </recommendedName>
</protein>
<keyword evidence="1" id="KW-0472">Membrane</keyword>
<evidence type="ECO:0000313" key="3">
    <source>
        <dbReference type="EMBL" id="GAA0139745.1"/>
    </source>
</evidence>
<accession>A0AAV3NNU6</accession>
<reference evidence="3 4" key="1">
    <citation type="submission" date="2024-01" db="EMBL/GenBank/DDBJ databases">
        <title>The complete chloroplast genome sequence of Lithospermum erythrorhizon: insights into the phylogenetic relationship among Boraginaceae species and the maternal lineages of purple gromwells.</title>
        <authorList>
            <person name="Okada T."/>
            <person name="Watanabe K."/>
        </authorList>
    </citation>
    <scope>NUCLEOTIDE SEQUENCE [LARGE SCALE GENOMIC DNA]</scope>
</reference>
<evidence type="ECO:0000256" key="1">
    <source>
        <dbReference type="SAM" id="Phobius"/>
    </source>
</evidence>
<comment type="caution">
    <text evidence="3">The sequence shown here is derived from an EMBL/GenBank/DDBJ whole genome shotgun (WGS) entry which is preliminary data.</text>
</comment>
<dbReference type="AlphaFoldDB" id="A0AAV3NNU6"/>
<gene>
    <name evidence="3" type="ORF">LIER_01231</name>
</gene>
<keyword evidence="4" id="KW-1185">Reference proteome</keyword>
<dbReference type="EMBL" id="BAABME010000116">
    <property type="protein sequence ID" value="GAA0139745.1"/>
    <property type="molecule type" value="Genomic_DNA"/>
</dbReference>
<feature type="transmembrane region" description="Helical" evidence="1">
    <location>
        <begin position="355"/>
        <end position="373"/>
    </location>
</feature>
<evidence type="ECO:0000259" key="2">
    <source>
        <dbReference type="Pfam" id="PF25597"/>
    </source>
</evidence>
<dbReference type="Proteomes" id="UP001454036">
    <property type="component" value="Unassembled WGS sequence"/>
</dbReference>
<keyword evidence="1" id="KW-0812">Transmembrane</keyword>
<evidence type="ECO:0000313" key="4">
    <source>
        <dbReference type="Proteomes" id="UP001454036"/>
    </source>
</evidence>
<dbReference type="InterPro" id="IPR057670">
    <property type="entry name" value="SH3_retrovirus"/>
</dbReference>
<keyword evidence="1" id="KW-1133">Transmembrane helix</keyword>
<dbReference type="PANTHER" id="PTHR34222">
    <property type="entry name" value="GAG_PRE-INTEGRS DOMAIN-CONTAINING PROTEIN"/>
    <property type="match status" value="1"/>
</dbReference>
<organism evidence="3 4">
    <name type="scientific">Lithospermum erythrorhizon</name>
    <name type="common">Purple gromwell</name>
    <name type="synonym">Lithospermum officinale var. erythrorhizon</name>
    <dbReference type="NCBI Taxonomy" id="34254"/>
    <lineage>
        <taxon>Eukaryota</taxon>
        <taxon>Viridiplantae</taxon>
        <taxon>Streptophyta</taxon>
        <taxon>Embryophyta</taxon>
        <taxon>Tracheophyta</taxon>
        <taxon>Spermatophyta</taxon>
        <taxon>Magnoliopsida</taxon>
        <taxon>eudicotyledons</taxon>
        <taxon>Gunneridae</taxon>
        <taxon>Pentapetalae</taxon>
        <taxon>asterids</taxon>
        <taxon>lamiids</taxon>
        <taxon>Boraginales</taxon>
        <taxon>Boraginaceae</taxon>
        <taxon>Boraginoideae</taxon>
        <taxon>Lithospermeae</taxon>
        <taxon>Lithospermum</taxon>
    </lineage>
</organism>